<evidence type="ECO:0000259" key="2">
    <source>
        <dbReference type="PROSITE" id="PS50943"/>
    </source>
</evidence>
<proteinExistence type="predicted"/>
<dbReference type="AlphaFoldDB" id="A0A328VSH2"/>
<dbReference type="Proteomes" id="UP000248706">
    <property type="component" value="Unassembled WGS sequence"/>
</dbReference>
<dbReference type="SUPFAM" id="SSF47413">
    <property type="entry name" value="lambda repressor-like DNA-binding domains"/>
    <property type="match status" value="1"/>
</dbReference>
<evidence type="ECO:0000313" key="3">
    <source>
        <dbReference type="EMBL" id="RAQ97025.1"/>
    </source>
</evidence>
<evidence type="ECO:0000256" key="1">
    <source>
        <dbReference type="SAM" id="MobiDB-lite"/>
    </source>
</evidence>
<dbReference type="Gene3D" id="1.10.260.40">
    <property type="entry name" value="lambda repressor-like DNA-binding domains"/>
    <property type="match status" value="1"/>
</dbReference>
<name>A0A328VSH2_9CHLR</name>
<dbReference type="InterPro" id="IPR010982">
    <property type="entry name" value="Lambda_DNA-bd_dom_sf"/>
</dbReference>
<accession>A0A328VSH2</accession>
<gene>
    <name evidence="3" type="ORF">A4R35_15915</name>
</gene>
<keyword evidence="4" id="KW-1185">Reference proteome</keyword>
<protein>
    <recommendedName>
        <fullName evidence="2">HTH cro/C1-type domain-containing protein</fullName>
    </recommendedName>
</protein>
<sequence length="84" mass="9708">MSQLAKLADVDYRTVRKIFRDPSAIIDSDTLDKLCWALEVTPAELIEYKPTAPLIWQKRMGLGGEEQERPQIEEEEQESDRTSQ</sequence>
<dbReference type="Pfam" id="PF13443">
    <property type="entry name" value="HTH_26"/>
    <property type="match status" value="1"/>
</dbReference>
<evidence type="ECO:0000313" key="4">
    <source>
        <dbReference type="Proteomes" id="UP000248706"/>
    </source>
</evidence>
<organism evidence="3 4">
    <name type="scientific">Thermogemmatispora tikiterensis</name>
    <dbReference type="NCBI Taxonomy" id="1825093"/>
    <lineage>
        <taxon>Bacteria</taxon>
        <taxon>Bacillati</taxon>
        <taxon>Chloroflexota</taxon>
        <taxon>Ktedonobacteria</taxon>
        <taxon>Thermogemmatisporales</taxon>
        <taxon>Thermogemmatisporaceae</taxon>
        <taxon>Thermogemmatispora</taxon>
    </lineage>
</organism>
<dbReference type="GO" id="GO:0003677">
    <property type="term" value="F:DNA binding"/>
    <property type="evidence" value="ECO:0007669"/>
    <property type="project" value="InterPro"/>
</dbReference>
<feature type="region of interest" description="Disordered" evidence="1">
    <location>
        <begin position="60"/>
        <end position="84"/>
    </location>
</feature>
<dbReference type="PROSITE" id="PS50943">
    <property type="entry name" value="HTH_CROC1"/>
    <property type="match status" value="1"/>
</dbReference>
<reference evidence="3 4" key="1">
    <citation type="submission" date="2016-08" db="EMBL/GenBank/DDBJ databases">
        <title>Analysis of Carbohydrate Active Enzymes in Thermogemmatispora T81 Reveals Carbohydrate Degradation Ability.</title>
        <authorList>
            <person name="Tomazini A."/>
            <person name="Lal S."/>
            <person name="Stott M."/>
            <person name="Henrissat B."/>
            <person name="Polikarpov I."/>
            <person name="Sparling R."/>
            <person name="Levin D.B."/>
        </authorList>
    </citation>
    <scope>NUCLEOTIDE SEQUENCE [LARGE SCALE GENOMIC DNA]</scope>
    <source>
        <strain evidence="3 4">T81</strain>
    </source>
</reference>
<dbReference type="InterPro" id="IPR001387">
    <property type="entry name" value="Cro/C1-type_HTH"/>
</dbReference>
<feature type="domain" description="HTH cro/C1-type" evidence="2">
    <location>
        <begin position="1"/>
        <end position="45"/>
    </location>
</feature>
<dbReference type="EMBL" id="MCIF01000002">
    <property type="protein sequence ID" value="RAQ97025.1"/>
    <property type="molecule type" value="Genomic_DNA"/>
</dbReference>
<comment type="caution">
    <text evidence="3">The sequence shown here is derived from an EMBL/GenBank/DDBJ whole genome shotgun (WGS) entry which is preliminary data.</text>
</comment>